<accession>A0AA39QB85</accession>
<proteinExistence type="predicted"/>
<gene>
    <name evidence="2" type="ORF">EDD18DRAFT_1351228</name>
</gene>
<protein>
    <submittedName>
        <fullName evidence="2">Uncharacterized protein</fullName>
    </submittedName>
</protein>
<evidence type="ECO:0000256" key="1">
    <source>
        <dbReference type="SAM" id="MobiDB-lite"/>
    </source>
</evidence>
<dbReference type="EMBL" id="JAUEPU010000011">
    <property type="protein sequence ID" value="KAK0498529.1"/>
    <property type="molecule type" value="Genomic_DNA"/>
</dbReference>
<feature type="compositionally biased region" description="Acidic residues" evidence="1">
    <location>
        <begin position="16"/>
        <end position="31"/>
    </location>
</feature>
<evidence type="ECO:0000313" key="3">
    <source>
        <dbReference type="Proteomes" id="UP001175228"/>
    </source>
</evidence>
<evidence type="ECO:0000313" key="2">
    <source>
        <dbReference type="EMBL" id="KAK0498529.1"/>
    </source>
</evidence>
<feature type="compositionally biased region" description="Pro residues" evidence="1">
    <location>
        <begin position="310"/>
        <end position="322"/>
    </location>
</feature>
<name>A0AA39QB85_9AGAR</name>
<sequence length="369" mass="38529">MDDDDKLVGEGASNDDAADEGSDDGSDVEDEPVVKGKGKAKAPARSQSSTKAATLHLNQALKTSAPKPKAAGTKKTSSGLNVILPCAPTSKTKIAKTQPGSIKEEPDTTSQSSHKPRAAKTVRASIKAPSGSSSRPTGRSSVMVKNKKHAVLQTHVYDKEGPVPVKTEELGTVTQASALPSYGCAQCSSSIQNQACLFLGWGKNATLARKELAKFVEVTPENVRACIDHAGAALNVFETSANTTAQAAQQFKTSLEELSQLCRCASDSEGQDALRGVVFQDSDFEDRLCGILHGLDRQVSFPSDMSREPSPLPSRQPSPSPTVPSVSKANSSAGSPAESLAEGDEVQGNLDELESSPARPVKGESASAD</sequence>
<feature type="region of interest" description="Disordered" evidence="1">
    <location>
        <begin position="1"/>
        <end position="142"/>
    </location>
</feature>
<organism evidence="2 3">
    <name type="scientific">Armillaria luteobubalina</name>
    <dbReference type="NCBI Taxonomy" id="153913"/>
    <lineage>
        <taxon>Eukaryota</taxon>
        <taxon>Fungi</taxon>
        <taxon>Dikarya</taxon>
        <taxon>Basidiomycota</taxon>
        <taxon>Agaricomycotina</taxon>
        <taxon>Agaricomycetes</taxon>
        <taxon>Agaricomycetidae</taxon>
        <taxon>Agaricales</taxon>
        <taxon>Marasmiineae</taxon>
        <taxon>Physalacriaceae</taxon>
        <taxon>Armillaria</taxon>
    </lineage>
</organism>
<dbReference type="AlphaFoldDB" id="A0AA39QB85"/>
<feature type="region of interest" description="Disordered" evidence="1">
    <location>
        <begin position="300"/>
        <end position="369"/>
    </location>
</feature>
<comment type="caution">
    <text evidence="2">The sequence shown here is derived from an EMBL/GenBank/DDBJ whole genome shotgun (WGS) entry which is preliminary data.</text>
</comment>
<keyword evidence="3" id="KW-1185">Reference proteome</keyword>
<dbReference type="Proteomes" id="UP001175228">
    <property type="component" value="Unassembled WGS sequence"/>
</dbReference>
<feature type="compositionally biased region" description="Low complexity" evidence="1">
    <location>
        <begin position="129"/>
        <end position="141"/>
    </location>
</feature>
<reference evidence="2" key="1">
    <citation type="submission" date="2023-06" db="EMBL/GenBank/DDBJ databases">
        <authorList>
            <consortium name="Lawrence Berkeley National Laboratory"/>
            <person name="Ahrendt S."/>
            <person name="Sahu N."/>
            <person name="Indic B."/>
            <person name="Wong-Bajracharya J."/>
            <person name="Merenyi Z."/>
            <person name="Ke H.-M."/>
            <person name="Monk M."/>
            <person name="Kocsube S."/>
            <person name="Drula E."/>
            <person name="Lipzen A."/>
            <person name="Balint B."/>
            <person name="Henrissat B."/>
            <person name="Andreopoulos B."/>
            <person name="Martin F.M."/>
            <person name="Harder C.B."/>
            <person name="Rigling D."/>
            <person name="Ford K.L."/>
            <person name="Foster G.D."/>
            <person name="Pangilinan J."/>
            <person name="Papanicolaou A."/>
            <person name="Barry K."/>
            <person name="LaButti K."/>
            <person name="Viragh M."/>
            <person name="Koriabine M."/>
            <person name="Yan M."/>
            <person name="Riley R."/>
            <person name="Champramary S."/>
            <person name="Plett K.L."/>
            <person name="Tsai I.J."/>
            <person name="Slot J."/>
            <person name="Sipos G."/>
            <person name="Plett J."/>
            <person name="Nagy L.G."/>
            <person name="Grigoriev I.V."/>
        </authorList>
    </citation>
    <scope>NUCLEOTIDE SEQUENCE</scope>
    <source>
        <strain evidence="2">HWK02</strain>
    </source>
</reference>
<feature type="compositionally biased region" description="Polar residues" evidence="1">
    <location>
        <begin position="45"/>
        <end position="61"/>
    </location>
</feature>
<feature type="compositionally biased region" description="Low complexity" evidence="1">
    <location>
        <begin position="62"/>
        <end position="78"/>
    </location>
</feature>